<evidence type="ECO:0000256" key="1">
    <source>
        <dbReference type="ARBA" id="ARBA00022617"/>
    </source>
</evidence>
<dbReference type="EMBL" id="JANHOH010000001">
    <property type="protein sequence ID" value="MCQ6957957.1"/>
    <property type="molecule type" value="Genomic_DNA"/>
</dbReference>
<sequence length="329" mass="36312">MKKLKKWIAYIAITVTLLIVVAISYVTFALPNVGEPQNIKVDLTPQRIEHGKYLANNVAACVDCHSTRKWDVFAAPIDSAVLGAGGEKFDGRINFPGEVYVPNITPANLKNWTDGELYRAITTGVKKDGSAIFPIMPWQSYSKMDPEDVYDIIAYIRTLQPHETTYPKRKLDFPLNLIVNTMPKKAEPGKRPNDNDTLAYGAYLVQAAACRECHTKADKGVPIPGMDLAGGNEYSLGGGSTLQSPNITPDKETGIGTWSKEQFVARFTQYANGTAKPVTVKAGQFQTIMPWWKYGGMTQKDLGAIYAYLKTVKPVKNSVVKFQSKPITN</sequence>
<dbReference type="PANTHER" id="PTHR35008">
    <property type="entry name" value="BLL4482 PROTEIN-RELATED"/>
    <property type="match status" value="1"/>
</dbReference>
<organism evidence="7 8">
    <name type="scientific">Mucilaginibacter aquariorum</name>
    <dbReference type="NCBI Taxonomy" id="2967225"/>
    <lineage>
        <taxon>Bacteria</taxon>
        <taxon>Pseudomonadati</taxon>
        <taxon>Bacteroidota</taxon>
        <taxon>Sphingobacteriia</taxon>
        <taxon>Sphingobacteriales</taxon>
        <taxon>Sphingobacteriaceae</taxon>
        <taxon>Mucilaginibacter</taxon>
    </lineage>
</organism>
<dbReference type="Pfam" id="PF00034">
    <property type="entry name" value="Cytochrom_C"/>
    <property type="match status" value="1"/>
</dbReference>
<keyword evidence="5" id="KW-0812">Transmembrane</keyword>
<dbReference type="Proteomes" id="UP001204376">
    <property type="component" value="Unassembled WGS sequence"/>
</dbReference>
<feature type="domain" description="Cytochrome c" evidence="6">
    <location>
        <begin position="196"/>
        <end position="313"/>
    </location>
</feature>
<name>A0ABT1T095_9SPHI</name>
<dbReference type="RefSeq" id="WP_256538144.1">
    <property type="nucleotide sequence ID" value="NZ_JANHOH010000001.1"/>
</dbReference>
<feature type="domain" description="Cytochrome c" evidence="6">
    <location>
        <begin position="46"/>
        <end position="160"/>
    </location>
</feature>
<dbReference type="PANTHER" id="PTHR35008:SF8">
    <property type="entry name" value="ALCOHOL DEHYDROGENASE CYTOCHROME C SUBUNIT"/>
    <property type="match status" value="1"/>
</dbReference>
<gene>
    <name evidence="7" type="ORF">NPE20_08310</name>
</gene>
<evidence type="ECO:0000256" key="2">
    <source>
        <dbReference type="ARBA" id="ARBA00022723"/>
    </source>
</evidence>
<keyword evidence="2 4" id="KW-0479">Metal-binding</keyword>
<evidence type="ECO:0000313" key="7">
    <source>
        <dbReference type="EMBL" id="MCQ6957957.1"/>
    </source>
</evidence>
<dbReference type="Gene3D" id="1.10.760.10">
    <property type="entry name" value="Cytochrome c-like domain"/>
    <property type="match status" value="2"/>
</dbReference>
<dbReference type="PROSITE" id="PS51007">
    <property type="entry name" value="CYTC"/>
    <property type="match status" value="2"/>
</dbReference>
<evidence type="ECO:0000256" key="4">
    <source>
        <dbReference type="PROSITE-ProRule" id="PRU00433"/>
    </source>
</evidence>
<keyword evidence="8" id="KW-1185">Reference proteome</keyword>
<reference evidence="7 8" key="1">
    <citation type="submission" date="2022-07" db="EMBL/GenBank/DDBJ databases">
        <title>Mucilaginibacter sp. JC4.</title>
        <authorList>
            <person name="Le V."/>
            <person name="Ko S.-R."/>
            <person name="Ahn C.-Y."/>
            <person name="Oh H.-M."/>
        </authorList>
    </citation>
    <scope>NUCLEOTIDE SEQUENCE [LARGE SCALE GENOMIC DNA]</scope>
    <source>
        <strain evidence="7 8">JC4</strain>
    </source>
</reference>
<evidence type="ECO:0000256" key="5">
    <source>
        <dbReference type="SAM" id="Phobius"/>
    </source>
</evidence>
<dbReference type="InterPro" id="IPR009056">
    <property type="entry name" value="Cyt_c-like_dom"/>
</dbReference>
<dbReference type="InterPro" id="IPR036909">
    <property type="entry name" value="Cyt_c-like_dom_sf"/>
</dbReference>
<protein>
    <submittedName>
        <fullName evidence="7">Cytochrome c</fullName>
    </submittedName>
</protein>
<evidence type="ECO:0000256" key="3">
    <source>
        <dbReference type="ARBA" id="ARBA00023004"/>
    </source>
</evidence>
<comment type="caution">
    <text evidence="7">The sequence shown here is derived from an EMBL/GenBank/DDBJ whole genome shotgun (WGS) entry which is preliminary data.</text>
</comment>
<dbReference type="SUPFAM" id="SSF46626">
    <property type="entry name" value="Cytochrome c"/>
    <property type="match status" value="2"/>
</dbReference>
<evidence type="ECO:0000259" key="6">
    <source>
        <dbReference type="PROSITE" id="PS51007"/>
    </source>
</evidence>
<keyword evidence="5" id="KW-1133">Transmembrane helix</keyword>
<accession>A0ABT1T095</accession>
<keyword evidence="3 4" id="KW-0408">Iron</keyword>
<evidence type="ECO:0000313" key="8">
    <source>
        <dbReference type="Proteomes" id="UP001204376"/>
    </source>
</evidence>
<proteinExistence type="predicted"/>
<dbReference type="InterPro" id="IPR051459">
    <property type="entry name" value="Cytochrome_c-type_DH"/>
</dbReference>
<keyword evidence="5" id="KW-0472">Membrane</keyword>
<feature type="transmembrane region" description="Helical" evidence="5">
    <location>
        <begin position="7"/>
        <end position="30"/>
    </location>
</feature>
<keyword evidence="1 4" id="KW-0349">Heme</keyword>